<dbReference type="Proteomes" id="UP001190700">
    <property type="component" value="Unassembled WGS sequence"/>
</dbReference>
<sequence>MDEKTAKRQLLAALDPELHREVITPLRLDTKLAKVALEEIFTHVLEVWWCAHPNGAGGATAPLTSSLNLGRVALRPVVCDVPPPVQDDVPENPLYPVSASDPARFESPFGTTFVDKCFGQLSLEAEASLHACPIVHPLAVCDTEPSVIDDVDSGSDCGLDGDVDSYEPAVVRCVRPVGAASLPKGRGFASLALPLLMLVACASAAQGSVVLDSLTDLDASAQLTWVPDESLLLFSD</sequence>
<proteinExistence type="predicted"/>
<keyword evidence="2" id="KW-1185">Reference proteome</keyword>
<evidence type="ECO:0000313" key="2">
    <source>
        <dbReference type="Proteomes" id="UP001190700"/>
    </source>
</evidence>
<reference evidence="1 2" key="1">
    <citation type="journal article" date="2015" name="Genome Biol. Evol.">
        <title>Comparative Genomics of a Bacterivorous Green Alga Reveals Evolutionary Causalities and Consequences of Phago-Mixotrophic Mode of Nutrition.</title>
        <authorList>
            <person name="Burns J.A."/>
            <person name="Paasch A."/>
            <person name="Narechania A."/>
            <person name="Kim E."/>
        </authorList>
    </citation>
    <scope>NUCLEOTIDE SEQUENCE [LARGE SCALE GENOMIC DNA]</scope>
    <source>
        <strain evidence="1 2">PLY_AMNH</strain>
    </source>
</reference>
<name>A0AAE0GW72_9CHLO</name>
<evidence type="ECO:0000313" key="1">
    <source>
        <dbReference type="EMBL" id="KAK3285535.1"/>
    </source>
</evidence>
<dbReference type="EMBL" id="LGRX02001780">
    <property type="protein sequence ID" value="KAK3285535.1"/>
    <property type="molecule type" value="Genomic_DNA"/>
</dbReference>
<dbReference type="AlphaFoldDB" id="A0AAE0GW72"/>
<comment type="caution">
    <text evidence="1">The sequence shown here is derived from an EMBL/GenBank/DDBJ whole genome shotgun (WGS) entry which is preliminary data.</text>
</comment>
<gene>
    <name evidence="1" type="ORF">CYMTET_6867</name>
</gene>
<organism evidence="1 2">
    <name type="scientific">Cymbomonas tetramitiformis</name>
    <dbReference type="NCBI Taxonomy" id="36881"/>
    <lineage>
        <taxon>Eukaryota</taxon>
        <taxon>Viridiplantae</taxon>
        <taxon>Chlorophyta</taxon>
        <taxon>Pyramimonadophyceae</taxon>
        <taxon>Pyramimonadales</taxon>
        <taxon>Pyramimonadaceae</taxon>
        <taxon>Cymbomonas</taxon>
    </lineage>
</organism>
<protein>
    <submittedName>
        <fullName evidence="1">Uncharacterized protein</fullName>
    </submittedName>
</protein>
<accession>A0AAE0GW72</accession>